<evidence type="ECO:0000256" key="6">
    <source>
        <dbReference type="ARBA" id="ARBA00023180"/>
    </source>
</evidence>
<dbReference type="CDD" id="cd00190">
    <property type="entry name" value="Tryp_SPc"/>
    <property type="match status" value="1"/>
</dbReference>
<evidence type="ECO:0000256" key="3">
    <source>
        <dbReference type="ARBA" id="ARBA00022801"/>
    </source>
</evidence>
<evidence type="ECO:0000256" key="7">
    <source>
        <dbReference type="ARBA" id="ARBA00024195"/>
    </source>
</evidence>
<dbReference type="EC" id="3.4.21.-" evidence="8"/>
<evidence type="ECO:0000256" key="9">
    <source>
        <dbReference type="RuleBase" id="RU366078"/>
    </source>
</evidence>
<dbReference type="PROSITE" id="PS00134">
    <property type="entry name" value="TRYPSIN_HIS"/>
    <property type="match status" value="1"/>
</dbReference>
<keyword evidence="3 8" id="KW-0378">Hydrolase</keyword>
<sequence>MAHIGFWHIALIVTVTSTVSAAYVAINCIPLIKCPQLLRLVETDRDSLQTIKVLRNSHCGYNGREPKVWCIQVYPYCKTPNGKAGRCMDVAKCDVLQDLMANVDDLGKVQTYIQNAKCKGMRSENSKDPICCPPDNDIRLTERPKILPDPEKGECGHQLTSKVFGGKNTELDEFPWAALIQYKWKSVYSTNCGGSLISSKYVVTAAHCVDNAAVRSVGNVANVILGEYDTRNITDCVHSHEITSCADPRLVVPVQEVIIHPNWHKKPPATVNVTFSDYIRPICLPPSSTVLRDGTQLMVTGWGQTETEDSSFVKLKTVLPVANKAECDRKYKNDKRLSVGDAMICVGGEEGRDSCSGDSGGPLMYVSQNDGEATWFLAGVVSFGPNQPCGVENYPGLYTYVPNYVDWIQATVQT</sequence>
<dbReference type="InterPro" id="IPR018114">
    <property type="entry name" value="TRYPSIN_HIS"/>
</dbReference>
<dbReference type="PRINTS" id="PR00722">
    <property type="entry name" value="CHYMOTRYPSIN"/>
</dbReference>
<dbReference type="InterPro" id="IPR033116">
    <property type="entry name" value="TRYPSIN_SER"/>
</dbReference>
<keyword evidence="5" id="KW-1015">Disulfide bond</keyword>
<feature type="domain" description="Peptidase S1" evidence="10">
    <location>
        <begin position="163"/>
        <end position="413"/>
    </location>
</feature>
<dbReference type="Pfam" id="PF00089">
    <property type="entry name" value="Trypsin"/>
    <property type="match status" value="1"/>
</dbReference>
<dbReference type="Gene3D" id="2.40.10.10">
    <property type="entry name" value="Trypsin-like serine proteases"/>
    <property type="match status" value="2"/>
</dbReference>
<dbReference type="AlphaFoldDB" id="A0AAN7VIS3"/>
<dbReference type="InterPro" id="IPR009003">
    <property type="entry name" value="Peptidase_S1_PA"/>
</dbReference>
<comment type="similarity">
    <text evidence="7 9">Belongs to the peptidase S1 family. CLIP subfamily.</text>
</comment>
<evidence type="ECO:0000256" key="4">
    <source>
        <dbReference type="ARBA" id="ARBA00022825"/>
    </source>
</evidence>
<dbReference type="InterPro" id="IPR001314">
    <property type="entry name" value="Peptidase_S1A"/>
</dbReference>
<dbReference type="SMART" id="SM00680">
    <property type="entry name" value="CLIP"/>
    <property type="match status" value="2"/>
</dbReference>
<dbReference type="GO" id="GO:0005576">
    <property type="term" value="C:extracellular region"/>
    <property type="evidence" value="ECO:0007669"/>
    <property type="project" value="UniProtKB-SubCell"/>
</dbReference>
<keyword evidence="6" id="KW-0325">Glycoprotein</keyword>
<dbReference type="GO" id="GO:0004252">
    <property type="term" value="F:serine-type endopeptidase activity"/>
    <property type="evidence" value="ECO:0007669"/>
    <property type="project" value="UniProtKB-UniRule"/>
</dbReference>
<dbReference type="InterPro" id="IPR038565">
    <property type="entry name" value="CLIP_sf"/>
</dbReference>
<keyword evidence="12" id="KW-1185">Reference proteome</keyword>
<evidence type="ECO:0000256" key="2">
    <source>
        <dbReference type="ARBA" id="ARBA00022729"/>
    </source>
</evidence>
<keyword evidence="1 8" id="KW-0645">Protease</keyword>
<dbReference type="FunFam" id="2.40.10.10:FF:000002">
    <property type="entry name" value="Transmembrane protease serine"/>
    <property type="match status" value="1"/>
</dbReference>
<comment type="domain">
    <text evidence="9">The clip domain consists of 35-55 residues which are 'knitted' together usually by 3 conserved disulfide bonds forming a clip-like compact structure.</text>
</comment>
<evidence type="ECO:0000313" key="11">
    <source>
        <dbReference type="EMBL" id="KAK5649795.1"/>
    </source>
</evidence>
<comment type="caution">
    <text evidence="11">The sequence shown here is derived from an EMBL/GenBank/DDBJ whole genome shotgun (WGS) entry which is preliminary data.</text>
</comment>
<gene>
    <name evidence="11" type="ORF">RI129_000824</name>
</gene>
<keyword evidence="9" id="KW-0964">Secreted</keyword>
<evidence type="ECO:0000256" key="1">
    <source>
        <dbReference type="ARBA" id="ARBA00022670"/>
    </source>
</evidence>
<evidence type="ECO:0000256" key="5">
    <source>
        <dbReference type="ARBA" id="ARBA00023157"/>
    </source>
</evidence>
<dbReference type="Gene3D" id="3.30.1640.30">
    <property type="match status" value="2"/>
</dbReference>
<dbReference type="Pfam" id="PF12032">
    <property type="entry name" value="CLIP"/>
    <property type="match status" value="2"/>
</dbReference>
<dbReference type="InterPro" id="IPR051487">
    <property type="entry name" value="Ser/Thr_Proteases_Immune/Dev"/>
</dbReference>
<protein>
    <recommendedName>
        <fullName evidence="9">CLIP domain-containing serine protease</fullName>
        <ecNumber evidence="8">3.4.21.-</ecNumber>
    </recommendedName>
</protein>
<organism evidence="11 12">
    <name type="scientific">Pyrocoelia pectoralis</name>
    <dbReference type="NCBI Taxonomy" id="417401"/>
    <lineage>
        <taxon>Eukaryota</taxon>
        <taxon>Metazoa</taxon>
        <taxon>Ecdysozoa</taxon>
        <taxon>Arthropoda</taxon>
        <taxon>Hexapoda</taxon>
        <taxon>Insecta</taxon>
        <taxon>Pterygota</taxon>
        <taxon>Neoptera</taxon>
        <taxon>Endopterygota</taxon>
        <taxon>Coleoptera</taxon>
        <taxon>Polyphaga</taxon>
        <taxon>Elateriformia</taxon>
        <taxon>Elateroidea</taxon>
        <taxon>Lampyridae</taxon>
        <taxon>Lampyrinae</taxon>
        <taxon>Pyrocoelia</taxon>
    </lineage>
</organism>
<proteinExistence type="inferred from homology"/>
<dbReference type="InterPro" id="IPR043504">
    <property type="entry name" value="Peptidase_S1_PA_chymotrypsin"/>
</dbReference>
<dbReference type="FunFam" id="2.40.10.10:FF:000028">
    <property type="entry name" value="Serine protease easter"/>
    <property type="match status" value="1"/>
</dbReference>
<evidence type="ECO:0000313" key="12">
    <source>
        <dbReference type="Proteomes" id="UP001329430"/>
    </source>
</evidence>
<evidence type="ECO:0000256" key="8">
    <source>
        <dbReference type="RuleBase" id="RU363034"/>
    </source>
</evidence>
<feature type="signal peptide" evidence="9">
    <location>
        <begin position="1"/>
        <end position="21"/>
    </location>
</feature>
<dbReference type="SUPFAM" id="SSF50494">
    <property type="entry name" value="Trypsin-like serine proteases"/>
    <property type="match status" value="1"/>
</dbReference>
<dbReference type="SMART" id="SM00020">
    <property type="entry name" value="Tryp_SPc"/>
    <property type="match status" value="1"/>
</dbReference>
<dbReference type="PANTHER" id="PTHR24256">
    <property type="entry name" value="TRYPTASE-RELATED"/>
    <property type="match status" value="1"/>
</dbReference>
<keyword evidence="2 9" id="KW-0732">Signal</keyword>
<dbReference type="Proteomes" id="UP001329430">
    <property type="component" value="Chromosome 1"/>
</dbReference>
<dbReference type="PROSITE" id="PS00135">
    <property type="entry name" value="TRYPSIN_SER"/>
    <property type="match status" value="1"/>
</dbReference>
<evidence type="ECO:0000259" key="10">
    <source>
        <dbReference type="PROSITE" id="PS50240"/>
    </source>
</evidence>
<accession>A0AAN7VIS3</accession>
<dbReference type="EMBL" id="JAVRBK010000001">
    <property type="protein sequence ID" value="KAK5649795.1"/>
    <property type="molecule type" value="Genomic_DNA"/>
</dbReference>
<dbReference type="InterPro" id="IPR001254">
    <property type="entry name" value="Trypsin_dom"/>
</dbReference>
<dbReference type="InterPro" id="IPR022700">
    <property type="entry name" value="CLIP"/>
</dbReference>
<keyword evidence="4 8" id="KW-0720">Serine protease</keyword>
<feature type="chain" id="PRO_5042666432" description="CLIP domain-containing serine protease" evidence="9">
    <location>
        <begin position="22"/>
        <end position="414"/>
    </location>
</feature>
<reference evidence="11 12" key="1">
    <citation type="journal article" date="2024" name="Insects">
        <title>An Improved Chromosome-Level Genome Assembly of the Firefly Pyrocoelia pectoralis.</title>
        <authorList>
            <person name="Fu X."/>
            <person name="Meyer-Rochow V.B."/>
            <person name="Ballantyne L."/>
            <person name="Zhu X."/>
        </authorList>
    </citation>
    <scope>NUCLEOTIDE SEQUENCE [LARGE SCALE GENOMIC DNA]</scope>
    <source>
        <strain evidence="11">XCY_ONT2</strain>
    </source>
</reference>
<dbReference type="GO" id="GO:0006508">
    <property type="term" value="P:proteolysis"/>
    <property type="evidence" value="ECO:0007669"/>
    <property type="project" value="UniProtKB-KW"/>
</dbReference>
<name>A0AAN7VIS3_9COLE</name>
<comment type="subcellular location">
    <subcellularLocation>
        <location evidence="9">Secreted</location>
    </subcellularLocation>
</comment>
<dbReference type="PROSITE" id="PS50240">
    <property type="entry name" value="TRYPSIN_DOM"/>
    <property type="match status" value="1"/>
</dbReference>